<keyword evidence="4" id="KW-0663">Pyridoxal phosphate</keyword>
<evidence type="ECO:0000256" key="4">
    <source>
        <dbReference type="ARBA" id="ARBA00022898"/>
    </source>
</evidence>
<sequence>MVDFVFFLKNVLVVSLAMNLCLIWRLSHHNEENIAFSWGNLQQKLNNFNTAGKNNTRGEEVDVAQVSKRTIEVLKTTSSAATNDPDGGESNLVINLDHGDPTMYENYWKQKGEETTVVTSSWQHISYFSDVKNVCWFLEPGLVRAVTRLHKVVGNAVTEGRHIVVGTGSSQLYQAALYALSPPDSLGPMNVVSAAPFYSSYPLMTDYLKSGLHKWAGDAYEFNKNEPYIELVTSPNNPDGVTRQDVVKGNNGILVYDLAYYWPQYTPIILPADYDIMLFTVSKSTGHAGTRIGWALVKDREIAKKMTTFIEINTIGVSKDSQIRAAKILQTVSDSCENANQKEPESFFDYSYKFMDERWKKIREAVNKTELFSLPDFSHETCSFSGRTFGQLPAFAWLKCEGEVDDCESFLRRHKIYTRGGKHFGASKKYVRISMLSRDSEFEILIKRLPAIIIS</sequence>
<evidence type="ECO:0000259" key="6">
    <source>
        <dbReference type="Pfam" id="PF04864"/>
    </source>
</evidence>
<protein>
    <recommendedName>
        <fullName evidence="6">Alliinase C-terminal domain-containing protein</fullName>
    </recommendedName>
</protein>
<proteinExistence type="inferred from homology"/>
<dbReference type="InterPro" id="IPR015421">
    <property type="entry name" value="PyrdxlP-dep_Trfase_major"/>
</dbReference>
<feature type="domain" description="Alliinase C-terminal" evidence="6">
    <location>
        <begin position="94"/>
        <end position="452"/>
    </location>
</feature>
<comment type="caution">
    <text evidence="7">The sequence shown here is derived from an EMBL/GenBank/DDBJ whole genome shotgun (WGS) entry which is preliminary data.</text>
</comment>
<name>A0A2U1Q338_ARTAN</name>
<dbReference type="STRING" id="35608.A0A2U1Q338"/>
<dbReference type="CDD" id="cd00609">
    <property type="entry name" value="AAT_like"/>
    <property type="match status" value="1"/>
</dbReference>
<organism evidence="7 8">
    <name type="scientific">Artemisia annua</name>
    <name type="common">Sweet wormwood</name>
    <dbReference type="NCBI Taxonomy" id="35608"/>
    <lineage>
        <taxon>Eukaryota</taxon>
        <taxon>Viridiplantae</taxon>
        <taxon>Streptophyta</taxon>
        <taxon>Embryophyta</taxon>
        <taxon>Tracheophyta</taxon>
        <taxon>Spermatophyta</taxon>
        <taxon>Magnoliopsida</taxon>
        <taxon>eudicotyledons</taxon>
        <taxon>Gunneridae</taxon>
        <taxon>Pentapetalae</taxon>
        <taxon>asterids</taxon>
        <taxon>campanulids</taxon>
        <taxon>Asterales</taxon>
        <taxon>Asteraceae</taxon>
        <taxon>Asteroideae</taxon>
        <taxon>Anthemideae</taxon>
        <taxon>Artemisiinae</taxon>
        <taxon>Artemisia</taxon>
    </lineage>
</organism>
<keyword evidence="8" id="KW-1185">Reference proteome</keyword>
<dbReference type="GO" id="GO:0016846">
    <property type="term" value="F:carbon-sulfur lyase activity"/>
    <property type="evidence" value="ECO:0007669"/>
    <property type="project" value="InterPro"/>
</dbReference>
<dbReference type="Proteomes" id="UP000245207">
    <property type="component" value="Unassembled WGS sequence"/>
</dbReference>
<keyword evidence="3" id="KW-0032">Aminotransferase</keyword>
<evidence type="ECO:0000256" key="5">
    <source>
        <dbReference type="SAM" id="SignalP"/>
    </source>
</evidence>
<keyword evidence="3" id="KW-0808">Transferase</keyword>
<dbReference type="AlphaFoldDB" id="A0A2U1Q338"/>
<evidence type="ECO:0000313" key="8">
    <source>
        <dbReference type="Proteomes" id="UP000245207"/>
    </source>
</evidence>
<evidence type="ECO:0000256" key="2">
    <source>
        <dbReference type="ARBA" id="ARBA00006312"/>
    </source>
</evidence>
<comment type="similarity">
    <text evidence="2">Belongs to the alliinase family.</text>
</comment>
<dbReference type="InterPro" id="IPR006948">
    <property type="entry name" value="Alliinase_C"/>
</dbReference>
<dbReference type="EMBL" id="PKPP01000464">
    <property type="protein sequence ID" value="PWA92434.1"/>
    <property type="molecule type" value="Genomic_DNA"/>
</dbReference>
<keyword evidence="5" id="KW-0732">Signal</keyword>
<dbReference type="PANTHER" id="PTHR43795:SF22">
    <property type="entry name" value="TRYPTOPHAN AMINOTRANSFERASE-RELATED PROTEIN 2"/>
    <property type="match status" value="1"/>
</dbReference>
<dbReference type="GO" id="GO:0006520">
    <property type="term" value="P:amino acid metabolic process"/>
    <property type="evidence" value="ECO:0007669"/>
    <property type="project" value="TreeGrafter"/>
</dbReference>
<dbReference type="InterPro" id="IPR015424">
    <property type="entry name" value="PyrdxlP-dep_Trfase"/>
</dbReference>
<dbReference type="Pfam" id="PF04864">
    <property type="entry name" value="Alliinase_C"/>
    <property type="match status" value="1"/>
</dbReference>
<dbReference type="GO" id="GO:0008483">
    <property type="term" value="F:transaminase activity"/>
    <property type="evidence" value="ECO:0007669"/>
    <property type="project" value="UniProtKB-KW"/>
</dbReference>
<dbReference type="InterPro" id="IPR015422">
    <property type="entry name" value="PyrdxlP-dep_Trfase_small"/>
</dbReference>
<dbReference type="PANTHER" id="PTHR43795">
    <property type="entry name" value="BIFUNCTIONAL ASPARTATE AMINOTRANSFERASE AND GLUTAMATE/ASPARTATE-PREPHENATE AMINOTRANSFERASE-RELATED"/>
    <property type="match status" value="1"/>
</dbReference>
<comment type="cofactor">
    <cofactor evidence="1">
        <name>pyridoxal 5'-phosphate</name>
        <dbReference type="ChEBI" id="CHEBI:597326"/>
    </cofactor>
</comment>
<evidence type="ECO:0000313" key="7">
    <source>
        <dbReference type="EMBL" id="PWA92434.1"/>
    </source>
</evidence>
<feature type="chain" id="PRO_5015581752" description="Alliinase C-terminal domain-containing protein" evidence="5">
    <location>
        <begin position="18"/>
        <end position="455"/>
    </location>
</feature>
<reference evidence="7 8" key="1">
    <citation type="journal article" date="2018" name="Mol. Plant">
        <title>The genome of Artemisia annua provides insight into the evolution of Asteraceae family and artemisinin biosynthesis.</title>
        <authorList>
            <person name="Shen Q."/>
            <person name="Zhang L."/>
            <person name="Liao Z."/>
            <person name="Wang S."/>
            <person name="Yan T."/>
            <person name="Shi P."/>
            <person name="Liu M."/>
            <person name="Fu X."/>
            <person name="Pan Q."/>
            <person name="Wang Y."/>
            <person name="Lv Z."/>
            <person name="Lu X."/>
            <person name="Zhang F."/>
            <person name="Jiang W."/>
            <person name="Ma Y."/>
            <person name="Chen M."/>
            <person name="Hao X."/>
            <person name="Li L."/>
            <person name="Tang Y."/>
            <person name="Lv G."/>
            <person name="Zhou Y."/>
            <person name="Sun X."/>
            <person name="Brodelius P.E."/>
            <person name="Rose J.K.C."/>
            <person name="Tang K."/>
        </authorList>
    </citation>
    <scope>NUCLEOTIDE SEQUENCE [LARGE SCALE GENOMIC DNA]</scope>
    <source>
        <strain evidence="8">cv. Huhao1</strain>
        <tissue evidence="7">Leaf</tissue>
    </source>
</reference>
<gene>
    <name evidence="7" type="ORF">CTI12_AA080260</name>
</gene>
<evidence type="ECO:0000256" key="3">
    <source>
        <dbReference type="ARBA" id="ARBA00022576"/>
    </source>
</evidence>
<dbReference type="InterPro" id="IPR037029">
    <property type="entry name" value="Alliinase_N_sf"/>
</dbReference>
<dbReference type="Gene3D" id="2.10.25.30">
    <property type="entry name" value="EGF-like, alliinase"/>
    <property type="match status" value="1"/>
</dbReference>
<dbReference type="Gene3D" id="3.90.1150.10">
    <property type="entry name" value="Aspartate Aminotransferase, domain 1"/>
    <property type="match status" value="1"/>
</dbReference>
<accession>A0A2U1Q338</accession>
<dbReference type="SUPFAM" id="SSF53383">
    <property type="entry name" value="PLP-dependent transferases"/>
    <property type="match status" value="1"/>
</dbReference>
<feature type="signal peptide" evidence="5">
    <location>
        <begin position="1"/>
        <end position="17"/>
    </location>
</feature>
<evidence type="ECO:0000256" key="1">
    <source>
        <dbReference type="ARBA" id="ARBA00001933"/>
    </source>
</evidence>
<dbReference type="Gene3D" id="3.40.640.10">
    <property type="entry name" value="Type I PLP-dependent aspartate aminotransferase-like (Major domain)"/>
    <property type="match status" value="1"/>
</dbReference>
<dbReference type="InterPro" id="IPR050478">
    <property type="entry name" value="Ethylene_sulfur-biosynth"/>
</dbReference>
<dbReference type="OrthoDB" id="2020362at2759"/>